<sequence length="680" mass="77359">MECQGRHQPTTMVPSNSILADQFMYETARNQIRHFLSNWTNSTDNPKFAVLIEGKWGCGKTHFIQSLVYQPDFTKRKIIYLSLFGVGSMQDFERQLFYAASSKATKFIHQGVGFASSLFSGAISVGSGGIFSGSADIGKAVESTLGQVTKAVDAINDALVIIDDLERCGFEQSKLLGVLNRYIEHGNARVILVANTSRVKDVKFNEFREKVVGQSFEIPPDPETAVASFISEMSETKAKQVIVARTDLIEELYRLSQFNNLRAIRQFLWFLIGMIDAADEQYLHNTELMDSLTTQAFIFFMEFKLNLGGSEYALTPIDLLSEYGGHDPEDRSFYTFKIKDDEPDTPKRKVILKYNLVTGIRTSVTIRQWIDILNSGTVDPERFNSELAGASEVNGPDSWPSWKRLWHIWSWDFSDGSVKEFDADITDILKGIEQGRYQNPVVVMHVVGVILMLLNEGLIKDATDGWVQRLKRYIDEVVTPGLDLESFSSTRWNFDSGYDGLGYVRRDEQDFKEVLSHLQEAAKNWYANWKAQPVADHLIETLKTDYFEFLGDLTYINGKGTQRFFREPILQSIDPGNFVAAWLSLGREKERMLTGYFKDRYDSVPQLILTEGPWWQSVADCLSVKIDKEEIMPRKAQMRGLVKGIANLVDERLCKQRLRGLLTGQECQSEIDLSWTLKQT</sequence>
<gene>
    <name evidence="2" type="ORF">FHY64_04580</name>
</gene>
<evidence type="ECO:0000259" key="1">
    <source>
        <dbReference type="Pfam" id="PF07693"/>
    </source>
</evidence>
<reference evidence="2 3" key="1">
    <citation type="submission" date="2019-06" db="EMBL/GenBank/DDBJ databases">
        <title>Genome of new Rhodobacteraceae sp. SM1903.</title>
        <authorList>
            <person name="Ren X."/>
        </authorList>
    </citation>
    <scope>NUCLEOTIDE SEQUENCE [LARGE SCALE GENOMIC DNA]</scope>
    <source>
        <strain evidence="2 3">SM1903</strain>
    </source>
</reference>
<dbReference type="InterPro" id="IPR027417">
    <property type="entry name" value="P-loop_NTPase"/>
</dbReference>
<protein>
    <recommendedName>
        <fullName evidence="1">KAP NTPase domain-containing protein</fullName>
    </recommendedName>
</protein>
<keyword evidence="3" id="KW-1185">Reference proteome</keyword>
<organism evidence="2 3">
    <name type="scientific">Pelagovum pacificum</name>
    <dbReference type="NCBI Taxonomy" id="2588711"/>
    <lineage>
        <taxon>Bacteria</taxon>
        <taxon>Pseudomonadati</taxon>
        <taxon>Pseudomonadota</taxon>
        <taxon>Alphaproteobacteria</taxon>
        <taxon>Rhodobacterales</taxon>
        <taxon>Paracoccaceae</taxon>
        <taxon>Pelagovum</taxon>
    </lineage>
</organism>
<dbReference type="SUPFAM" id="SSF52540">
    <property type="entry name" value="P-loop containing nucleoside triphosphate hydrolases"/>
    <property type="match status" value="1"/>
</dbReference>
<dbReference type="Proteomes" id="UP000314011">
    <property type="component" value="Unassembled WGS sequence"/>
</dbReference>
<proteinExistence type="predicted"/>
<evidence type="ECO:0000313" key="2">
    <source>
        <dbReference type="EMBL" id="TNY32566.1"/>
    </source>
</evidence>
<dbReference type="Gene3D" id="3.40.50.300">
    <property type="entry name" value="P-loop containing nucleotide triphosphate hydrolases"/>
    <property type="match status" value="1"/>
</dbReference>
<dbReference type="OrthoDB" id="88903at2"/>
<name>A0A5C5GGA4_9RHOB</name>
<comment type="caution">
    <text evidence="2">The sequence shown here is derived from an EMBL/GenBank/DDBJ whole genome shotgun (WGS) entry which is preliminary data.</text>
</comment>
<dbReference type="EMBL" id="VFFF01000001">
    <property type="protein sequence ID" value="TNY32566.1"/>
    <property type="molecule type" value="Genomic_DNA"/>
</dbReference>
<dbReference type="Pfam" id="PF07693">
    <property type="entry name" value="KAP_NTPase"/>
    <property type="match status" value="1"/>
</dbReference>
<accession>A0A5C5GGA4</accession>
<dbReference type="AlphaFoldDB" id="A0A5C5GGA4"/>
<dbReference type="InterPro" id="IPR011646">
    <property type="entry name" value="KAP_P-loop"/>
</dbReference>
<evidence type="ECO:0000313" key="3">
    <source>
        <dbReference type="Proteomes" id="UP000314011"/>
    </source>
</evidence>
<feature type="domain" description="KAP NTPase" evidence="1">
    <location>
        <begin position="41"/>
        <end position="268"/>
    </location>
</feature>